<organism evidence="2 3">
    <name type="scientific">Elysia crispata</name>
    <name type="common">lettuce slug</name>
    <dbReference type="NCBI Taxonomy" id="231223"/>
    <lineage>
        <taxon>Eukaryota</taxon>
        <taxon>Metazoa</taxon>
        <taxon>Spiralia</taxon>
        <taxon>Lophotrochozoa</taxon>
        <taxon>Mollusca</taxon>
        <taxon>Gastropoda</taxon>
        <taxon>Heterobranchia</taxon>
        <taxon>Euthyneura</taxon>
        <taxon>Panpulmonata</taxon>
        <taxon>Sacoglossa</taxon>
        <taxon>Placobranchoidea</taxon>
        <taxon>Plakobranchidae</taxon>
        <taxon>Elysia</taxon>
    </lineage>
</organism>
<proteinExistence type="predicted"/>
<dbReference type="PANTHER" id="PTHR24559:SF435">
    <property type="entry name" value="RIBONUCLEASE H"/>
    <property type="match status" value="1"/>
</dbReference>
<dbReference type="Gene3D" id="3.10.10.10">
    <property type="entry name" value="HIV Type 1 Reverse Transcriptase, subunit A, domain 1"/>
    <property type="match status" value="1"/>
</dbReference>
<evidence type="ECO:0000313" key="2">
    <source>
        <dbReference type="EMBL" id="KAK3771916.1"/>
    </source>
</evidence>
<dbReference type="CDD" id="cd01647">
    <property type="entry name" value="RT_LTR"/>
    <property type="match status" value="1"/>
</dbReference>
<dbReference type="Pfam" id="PF00078">
    <property type="entry name" value="RVT_1"/>
    <property type="match status" value="1"/>
</dbReference>
<evidence type="ECO:0000259" key="1">
    <source>
        <dbReference type="Pfam" id="PF00078"/>
    </source>
</evidence>
<protein>
    <recommendedName>
        <fullName evidence="1">Reverse transcriptase domain-containing protein</fullName>
    </recommendedName>
</protein>
<reference evidence="2" key="1">
    <citation type="journal article" date="2023" name="G3 (Bethesda)">
        <title>A reference genome for the long-term kleptoplast-retaining sea slug Elysia crispata morphotype clarki.</title>
        <authorList>
            <person name="Eastman K.E."/>
            <person name="Pendleton A.L."/>
            <person name="Shaikh M.A."/>
            <person name="Suttiyut T."/>
            <person name="Ogas R."/>
            <person name="Tomko P."/>
            <person name="Gavelis G."/>
            <person name="Widhalm J.R."/>
            <person name="Wisecaver J.H."/>
        </authorList>
    </citation>
    <scope>NUCLEOTIDE SEQUENCE</scope>
    <source>
        <strain evidence="2">ECLA1</strain>
    </source>
</reference>
<dbReference type="InterPro" id="IPR043502">
    <property type="entry name" value="DNA/RNA_pol_sf"/>
</dbReference>
<dbReference type="InterPro" id="IPR000477">
    <property type="entry name" value="RT_dom"/>
</dbReference>
<evidence type="ECO:0000313" key="3">
    <source>
        <dbReference type="Proteomes" id="UP001283361"/>
    </source>
</evidence>
<dbReference type="PANTHER" id="PTHR24559">
    <property type="entry name" value="TRANSPOSON TY3-I GAG-POL POLYPROTEIN"/>
    <property type="match status" value="1"/>
</dbReference>
<feature type="domain" description="Reverse transcriptase" evidence="1">
    <location>
        <begin position="137"/>
        <end position="225"/>
    </location>
</feature>
<name>A0AAE1DIK4_9GAST</name>
<dbReference type="EMBL" id="JAWDGP010003666">
    <property type="protein sequence ID" value="KAK3771916.1"/>
    <property type="molecule type" value="Genomic_DNA"/>
</dbReference>
<dbReference type="InterPro" id="IPR053134">
    <property type="entry name" value="RNA-dir_DNA_polymerase"/>
</dbReference>
<dbReference type="Proteomes" id="UP001283361">
    <property type="component" value="Unassembled WGS sequence"/>
</dbReference>
<dbReference type="Gene3D" id="3.30.70.270">
    <property type="match status" value="1"/>
</dbReference>
<keyword evidence="3" id="KW-1185">Reference proteome</keyword>
<dbReference type="SUPFAM" id="SSF56672">
    <property type="entry name" value="DNA/RNA polymerases"/>
    <property type="match status" value="1"/>
</dbReference>
<gene>
    <name evidence="2" type="ORF">RRG08_053897</name>
</gene>
<dbReference type="AlphaFoldDB" id="A0AAE1DIK4"/>
<sequence>MNVVLGPFPSPEPPPSFPKLARIPNTPTHIPPRSTQVLTLTETDPSTLQVIVGPMESTDSNIGMRHSDVFAWSDDDLGSSDLVQHKIIHHTDVPIAEPYRRIPPHHLQEVRSQIEDLVERGITETSTSPYAAPIVVVRKKSRGLRLHCDYHRLNAQTVRDKFSLPRIDECLDALARSNVFSTLDLSSGFHQMSVAEEDQPKTAFTCPLGQFQWRRLPFGLTNAPAT</sequence>
<accession>A0AAE1DIK4</accession>
<comment type="caution">
    <text evidence="2">The sequence shown here is derived from an EMBL/GenBank/DDBJ whole genome shotgun (WGS) entry which is preliminary data.</text>
</comment>
<dbReference type="InterPro" id="IPR043128">
    <property type="entry name" value="Rev_trsase/Diguanyl_cyclase"/>
</dbReference>